<evidence type="ECO:0000313" key="3">
    <source>
        <dbReference type="Proteomes" id="UP000190989"/>
    </source>
</evidence>
<keyword evidence="1" id="KW-0812">Transmembrane</keyword>
<evidence type="ECO:0000313" key="2">
    <source>
        <dbReference type="EMBL" id="SLJ91308.1"/>
    </source>
</evidence>
<keyword evidence="3" id="KW-1185">Reference proteome</keyword>
<organism evidence="2 3">
    <name type="scientific">Novosphingobium mathurense</name>
    <dbReference type="NCBI Taxonomy" id="428990"/>
    <lineage>
        <taxon>Bacteria</taxon>
        <taxon>Pseudomonadati</taxon>
        <taxon>Pseudomonadota</taxon>
        <taxon>Alphaproteobacteria</taxon>
        <taxon>Sphingomonadales</taxon>
        <taxon>Sphingomonadaceae</taxon>
        <taxon>Novosphingobium</taxon>
    </lineage>
</organism>
<reference evidence="3" key="1">
    <citation type="submission" date="2017-02" db="EMBL/GenBank/DDBJ databases">
        <authorList>
            <person name="Varghese N."/>
            <person name="Submissions S."/>
        </authorList>
    </citation>
    <scope>NUCLEOTIDE SEQUENCE [LARGE SCALE GENOMIC DNA]</scope>
    <source>
        <strain evidence="3">SM117</strain>
    </source>
</reference>
<gene>
    <name evidence="2" type="ORF">SAMN06295987_1011358</name>
</gene>
<dbReference type="EMBL" id="FVZE01000001">
    <property type="protein sequence ID" value="SLJ91308.1"/>
    <property type="molecule type" value="Genomic_DNA"/>
</dbReference>
<feature type="transmembrane region" description="Helical" evidence="1">
    <location>
        <begin position="112"/>
        <end position="132"/>
    </location>
</feature>
<keyword evidence="1" id="KW-0472">Membrane</keyword>
<evidence type="ECO:0000256" key="1">
    <source>
        <dbReference type="SAM" id="Phobius"/>
    </source>
</evidence>
<keyword evidence="1" id="KW-1133">Transmembrane helix</keyword>
<dbReference type="Proteomes" id="UP000190989">
    <property type="component" value="Unassembled WGS sequence"/>
</dbReference>
<dbReference type="STRING" id="428990.SAMN06295987_1011358"/>
<proteinExistence type="predicted"/>
<accession>A0A1U6H6B1</accession>
<dbReference type="RefSeq" id="WP_079729805.1">
    <property type="nucleotide sequence ID" value="NZ_FVZE01000001.1"/>
</dbReference>
<feature type="transmembrane region" description="Helical" evidence="1">
    <location>
        <begin position="80"/>
        <end position="100"/>
    </location>
</feature>
<protein>
    <submittedName>
        <fullName evidence="2">Uncharacterized protein</fullName>
    </submittedName>
</protein>
<sequence length="149" mass="14637">MILGLILSLTGIVLLAWTMLRLAAHALPVWLGICVFVWAARGEAGPLAGLLLALVVAVAAFLLGRILLTSRLPMLVRGGVAALFAIPAGIAGFSVAAGLMRLGGAGATAASVIGAVGALAVGVAALASLAAVRSESIAGPPLGRDVAAR</sequence>
<dbReference type="AlphaFoldDB" id="A0A1U6H6B1"/>
<feature type="transmembrane region" description="Helical" evidence="1">
    <location>
        <begin position="50"/>
        <end position="68"/>
    </location>
</feature>
<name>A0A1U6H6B1_9SPHN</name>